<dbReference type="InterPro" id="IPR004511">
    <property type="entry name" value="PAPS/APS_Rdtase"/>
</dbReference>
<evidence type="ECO:0000313" key="6">
    <source>
        <dbReference type="EMBL" id="MDM5131518.1"/>
    </source>
</evidence>
<organism evidence="6 7">
    <name type="scientific">Aeromonas piscicola</name>
    <dbReference type="NCBI Taxonomy" id="600645"/>
    <lineage>
        <taxon>Bacteria</taxon>
        <taxon>Pseudomonadati</taxon>
        <taxon>Pseudomonadota</taxon>
        <taxon>Gammaproteobacteria</taxon>
        <taxon>Aeromonadales</taxon>
        <taxon>Aeromonadaceae</taxon>
        <taxon>Aeromonas</taxon>
    </lineage>
</organism>
<dbReference type="NCBIfam" id="NF002537">
    <property type="entry name" value="PRK02090.1"/>
    <property type="match status" value="1"/>
</dbReference>
<dbReference type="NCBIfam" id="TIGR00434">
    <property type="entry name" value="cysH"/>
    <property type="match status" value="1"/>
</dbReference>
<dbReference type="Gene3D" id="3.40.50.620">
    <property type="entry name" value="HUPs"/>
    <property type="match status" value="1"/>
</dbReference>
<dbReference type="GO" id="GO:0004604">
    <property type="term" value="F:phosphoadenylyl-sulfate reductase (thioredoxin) activity"/>
    <property type="evidence" value="ECO:0007669"/>
    <property type="project" value="UniProtKB-EC"/>
</dbReference>
<comment type="subcellular location">
    <subcellularLocation>
        <location evidence="3">Cytoplasm</location>
    </subcellularLocation>
</comment>
<feature type="region of interest" description="Disordered" evidence="4">
    <location>
        <begin position="256"/>
        <end position="276"/>
    </location>
</feature>
<comment type="caution">
    <text evidence="3">Lacks conserved residue(s) required for the propagation of feature annotation.</text>
</comment>
<gene>
    <name evidence="3" type="primary">cysH</name>
    <name evidence="6" type="ORF">OB962_11000</name>
</gene>
<evidence type="ECO:0000256" key="2">
    <source>
        <dbReference type="ARBA" id="ARBA00023002"/>
    </source>
</evidence>
<dbReference type="PANTHER" id="PTHR46509:SF1">
    <property type="entry name" value="PHOSPHOADENOSINE PHOSPHOSULFATE REDUCTASE"/>
    <property type="match status" value="1"/>
</dbReference>
<feature type="domain" description="Phosphoadenosine phosphosulphate reductase" evidence="5">
    <location>
        <begin position="63"/>
        <end position="234"/>
    </location>
</feature>
<comment type="similarity">
    <text evidence="1 3">Belongs to the PAPS reductase family. CysH subfamily.</text>
</comment>
<comment type="function">
    <text evidence="3">Catalyzes the formation of sulfite from phosphoadenosine 5'-phosphosulfate (PAPS) using thioredoxin as an electron donor.</text>
</comment>
<dbReference type="PIRSF" id="PIRSF000857">
    <property type="entry name" value="PAPS_reductase"/>
    <property type="match status" value="1"/>
</dbReference>
<evidence type="ECO:0000313" key="7">
    <source>
        <dbReference type="Proteomes" id="UP001168109"/>
    </source>
</evidence>
<accession>A0ABT7QC31</accession>
<dbReference type="Proteomes" id="UP001168109">
    <property type="component" value="Unassembled WGS sequence"/>
</dbReference>
<feature type="active site" description="Nucleophile; cysteine thiosulfonate intermediate" evidence="3">
    <location>
        <position position="254"/>
    </location>
</feature>
<dbReference type="RefSeq" id="WP_290042028.1">
    <property type="nucleotide sequence ID" value="NZ_JAOPLU010000003.1"/>
</dbReference>
<dbReference type="SUPFAM" id="SSF52402">
    <property type="entry name" value="Adenine nucleotide alpha hydrolases-like"/>
    <property type="match status" value="1"/>
</dbReference>
<evidence type="ECO:0000256" key="4">
    <source>
        <dbReference type="SAM" id="MobiDB-lite"/>
    </source>
</evidence>
<keyword evidence="7" id="KW-1185">Reference proteome</keyword>
<dbReference type="CDD" id="cd23945">
    <property type="entry name" value="PAPS_reductase"/>
    <property type="match status" value="1"/>
</dbReference>
<keyword evidence="2 3" id="KW-0560">Oxidoreductase</keyword>
<comment type="catalytic activity">
    <reaction evidence="3">
        <text>[thioredoxin]-disulfide + sulfite + adenosine 3',5'-bisphosphate + 2 H(+) = [thioredoxin]-dithiol + 3'-phosphoadenylyl sulfate</text>
        <dbReference type="Rhea" id="RHEA:11724"/>
        <dbReference type="Rhea" id="RHEA-COMP:10698"/>
        <dbReference type="Rhea" id="RHEA-COMP:10700"/>
        <dbReference type="ChEBI" id="CHEBI:15378"/>
        <dbReference type="ChEBI" id="CHEBI:17359"/>
        <dbReference type="ChEBI" id="CHEBI:29950"/>
        <dbReference type="ChEBI" id="CHEBI:50058"/>
        <dbReference type="ChEBI" id="CHEBI:58339"/>
        <dbReference type="ChEBI" id="CHEBI:58343"/>
        <dbReference type="EC" id="1.8.4.8"/>
    </reaction>
</comment>
<evidence type="ECO:0000259" key="5">
    <source>
        <dbReference type="Pfam" id="PF01507"/>
    </source>
</evidence>
<reference evidence="6" key="1">
    <citation type="submission" date="2024-05" db="EMBL/GenBank/DDBJ databases">
        <title>WGS of Aeromonas isolates.</title>
        <authorList>
            <person name="Lee H."/>
        </authorList>
    </citation>
    <scope>NUCLEOTIDE SEQUENCE</scope>
    <source>
        <strain evidence="6">LP308</strain>
    </source>
</reference>
<dbReference type="NCBIfam" id="TIGR02057">
    <property type="entry name" value="PAPS_reductase"/>
    <property type="match status" value="1"/>
</dbReference>
<evidence type="ECO:0000256" key="3">
    <source>
        <dbReference type="HAMAP-Rule" id="MF_00063"/>
    </source>
</evidence>
<feature type="compositionally biased region" description="Basic and acidic residues" evidence="4">
    <location>
        <begin position="256"/>
        <end position="265"/>
    </location>
</feature>
<comment type="pathway">
    <text evidence="3">Sulfur metabolism; hydrogen sulfide biosynthesis; sulfite from sulfate: step 3/3.</text>
</comment>
<keyword evidence="3" id="KW-0963">Cytoplasm</keyword>
<dbReference type="PANTHER" id="PTHR46509">
    <property type="entry name" value="PHOSPHOADENOSINE PHOSPHOSULFATE REDUCTASE"/>
    <property type="match status" value="1"/>
</dbReference>
<dbReference type="Pfam" id="PF01507">
    <property type="entry name" value="PAPS_reduct"/>
    <property type="match status" value="1"/>
</dbReference>
<dbReference type="EC" id="1.8.4.8" evidence="3"/>
<dbReference type="EMBL" id="JAOPLU010000003">
    <property type="protein sequence ID" value="MDM5131518.1"/>
    <property type="molecule type" value="Genomic_DNA"/>
</dbReference>
<evidence type="ECO:0000256" key="1">
    <source>
        <dbReference type="ARBA" id="ARBA00009732"/>
    </source>
</evidence>
<dbReference type="InterPro" id="IPR011800">
    <property type="entry name" value="PAPS_reductase_CysH"/>
</dbReference>
<protein>
    <recommendedName>
        <fullName evidence="3">Phosphoadenosine 5'-phosphosulfate reductase</fullName>
        <shortName evidence="3">PAPS reductase</shortName>
        <ecNumber evidence="3">1.8.4.8</ecNumber>
    </recommendedName>
    <alternativeName>
        <fullName evidence="3">3'-phosphoadenylylsulfate reductase</fullName>
    </alternativeName>
    <alternativeName>
        <fullName evidence="3">PAPS reductase, thioredoxin dependent</fullName>
    </alternativeName>
    <alternativeName>
        <fullName evidence="3">PAPS sulfotransferase</fullName>
    </alternativeName>
    <alternativeName>
        <fullName evidence="3">PAdoPS reductase</fullName>
    </alternativeName>
</protein>
<dbReference type="InterPro" id="IPR014729">
    <property type="entry name" value="Rossmann-like_a/b/a_fold"/>
</dbReference>
<feature type="compositionally biased region" description="Low complexity" evidence="4">
    <location>
        <begin position="266"/>
        <end position="276"/>
    </location>
</feature>
<name>A0ABT7QC31_9GAMM</name>
<dbReference type="HAMAP" id="MF_00063">
    <property type="entry name" value="CysH"/>
    <property type="match status" value="1"/>
</dbReference>
<dbReference type="InterPro" id="IPR002500">
    <property type="entry name" value="PAPS_reduct_dom"/>
</dbReference>
<comment type="caution">
    <text evidence="6">The sequence shown here is derived from an EMBL/GenBank/DDBJ whole genome shotgun (WGS) entry which is preliminary data.</text>
</comment>
<sequence length="276" mass="31272">MQPELTDGGRLTLTADGRLDLSALLSLSRDEQSEALAPLNRALDAMSAPERVHWALAKLPGEHVLSSSFGIQAALMLHLVSHERSDVPVVLTDTGYLFPETYRFIDELTERLALNLKIYRAELSPAWQEARFGLLWEQGVEGITRYNQLNKVEPMDRALRELGAQTWFSGLRREQSGSRGKLPVLAIQRGRFKFLPVIDWSNKDVFYYFKEFDLPYHPLWEQGYLSVGDVHTTTKWEPGMSEEQTRFFGLKRECGLHEESGKESAQESGEQSGSGI</sequence>
<proteinExistence type="inferred from homology"/>